<dbReference type="EMBL" id="DYVE01000004">
    <property type="protein sequence ID" value="HJG27050.1"/>
    <property type="molecule type" value="Genomic_DNA"/>
</dbReference>
<feature type="transmembrane region" description="Helical" evidence="1">
    <location>
        <begin position="27"/>
        <end position="47"/>
    </location>
</feature>
<dbReference type="Proteomes" id="UP000782880">
    <property type="component" value="Unassembled WGS sequence"/>
</dbReference>
<proteinExistence type="predicted"/>
<gene>
    <name evidence="2" type="ORF">K8V20_00160</name>
</gene>
<evidence type="ECO:0000313" key="2">
    <source>
        <dbReference type="EMBL" id="HJG27050.1"/>
    </source>
</evidence>
<keyword evidence="1" id="KW-0472">Membrane</keyword>
<reference evidence="2" key="1">
    <citation type="journal article" date="2021" name="PeerJ">
        <title>Extensive microbial diversity within the chicken gut microbiome revealed by metagenomics and culture.</title>
        <authorList>
            <person name="Gilroy R."/>
            <person name="Ravi A."/>
            <person name="Getino M."/>
            <person name="Pursley I."/>
            <person name="Horton D.L."/>
            <person name="Alikhan N.F."/>
            <person name="Baker D."/>
            <person name="Gharbi K."/>
            <person name="Hall N."/>
            <person name="Watson M."/>
            <person name="Adriaenssens E.M."/>
            <person name="Foster-Nyarko E."/>
            <person name="Jarju S."/>
            <person name="Secka A."/>
            <person name="Antonio M."/>
            <person name="Oren A."/>
            <person name="Chaudhuri R.R."/>
            <person name="La Ragione R."/>
            <person name="Hildebrand F."/>
            <person name="Pallen M.J."/>
        </authorList>
    </citation>
    <scope>NUCLEOTIDE SEQUENCE</scope>
    <source>
        <strain evidence="2">ChiBcec21-2208</strain>
    </source>
</reference>
<feature type="non-terminal residue" evidence="2">
    <location>
        <position position="1"/>
    </location>
</feature>
<organism evidence="2 3">
    <name type="scientific">Subdoligranulum variabile</name>
    <dbReference type="NCBI Taxonomy" id="214851"/>
    <lineage>
        <taxon>Bacteria</taxon>
        <taxon>Bacillati</taxon>
        <taxon>Bacillota</taxon>
        <taxon>Clostridia</taxon>
        <taxon>Eubacteriales</taxon>
        <taxon>Oscillospiraceae</taxon>
        <taxon>Subdoligranulum</taxon>
    </lineage>
</organism>
<evidence type="ECO:0000313" key="3">
    <source>
        <dbReference type="Proteomes" id="UP000782880"/>
    </source>
</evidence>
<reference evidence="2" key="2">
    <citation type="submission" date="2021-09" db="EMBL/GenBank/DDBJ databases">
        <authorList>
            <person name="Gilroy R."/>
        </authorList>
    </citation>
    <scope>NUCLEOTIDE SEQUENCE</scope>
    <source>
        <strain evidence="2">ChiBcec21-2208</strain>
    </source>
</reference>
<evidence type="ECO:0000256" key="1">
    <source>
        <dbReference type="SAM" id="Phobius"/>
    </source>
</evidence>
<keyword evidence="1" id="KW-0812">Transmembrane</keyword>
<name>A0A921IGP6_9FIRM</name>
<protein>
    <submittedName>
        <fullName evidence="2">Uncharacterized protein</fullName>
    </submittedName>
</protein>
<accession>A0A921IGP6</accession>
<sequence>IVPFIPPIGFLLVSVLFSISATPPNKFSYFIVYQLIFYILTDAIRFVHRIISCKKINNILIAYKTEDINGQEGIWQPAQAGQEGPRTDQRETFGALQYQRDLPPAD</sequence>
<comment type="caution">
    <text evidence="2">The sequence shown here is derived from an EMBL/GenBank/DDBJ whole genome shotgun (WGS) entry which is preliminary data.</text>
</comment>
<keyword evidence="1" id="KW-1133">Transmembrane helix</keyword>
<dbReference type="AlphaFoldDB" id="A0A921IGP6"/>